<dbReference type="EMBL" id="JAGGKQ010000027">
    <property type="protein sequence ID" value="MBP1923699.1"/>
    <property type="molecule type" value="Genomic_DNA"/>
</dbReference>
<accession>A0A8T4GIZ2</accession>
<protein>
    <recommendedName>
        <fullName evidence="2">DUF8160 domain-containing protein</fullName>
    </recommendedName>
</protein>
<feature type="compositionally biased region" description="Acidic residues" evidence="1">
    <location>
        <begin position="28"/>
        <end position="40"/>
    </location>
</feature>
<comment type="caution">
    <text evidence="3">The sequence shown here is derived from an EMBL/GenBank/DDBJ whole genome shotgun (WGS) entry which is preliminary data.</text>
</comment>
<dbReference type="RefSeq" id="WP_245202800.1">
    <property type="nucleotide sequence ID" value="NZ_JAGGKQ010000027.1"/>
</dbReference>
<dbReference type="Pfam" id="PF26492">
    <property type="entry name" value="DUF8160"/>
    <property type="match status" value="1"/>
</dbReference>
<keyword evidence="4" id="KW-1185">Reference proteome</keyword>
<evidence type="ECO:0000313" key="3">
    <source>
        <dbReference type="EMBL" id="MBP1923699.1"/>
    </source>
</evidence>
<proteinExistence type="predicted"/>
<reference evidence="3" key="1">
    <citation type="submission" date="2021-03" db="EMBL/GenBank/DDBJ databases">
        <title>Genomic Encyclopedia of Type Strains, Phase IV (KMG-IV): sequencing the most valuable type-strain genomes for metagenomic binning, comparative biology and taxonomic classification.</title>
        <authorList>
            <person name="Goeker M."/>
        </authorList>
    </citation>
    <scope>NUCLEOTIDE SEQUENCE</scope>
    <source>
        <strain evidence="3">DSM 23564</strain>
    </source>
</reference>
<name>A0A8T4GIZ2_9EURY</name>
<feature type="compositionally biased region" description="Basic and acidic residues" evidence="1">
    <location>
        <begin position="1"/>
        <end position="27"/>
    </location>
</feature>
<evidence type="ECO:0000313" key="4">
    <source>
        <dbReference type="Proteomes" id="UP000823588"/>
    </source>
</evidence>
<organism evidence="3 4">
    <name type="scientific">Halorubrum alkaliphilum</name>
    <dbReference type="NCBI Taxonomy" id="261290"/>
    <lineage>
        <taxon>Archaea</taxon>
        <taxon>Methanobacteriati</taxon>
        <taxon>Methanobacteriota</taxon>
        <taxon>Stenosarchaea group</taxon>
        <taxon>Halobacteria</taxon>
        <taxon>Halobacteriales</taxon>
        <taxon>Haloferacaceae</taxon>
        <taxon>Halorubrum</taxon>
    </lineage>
</organism>
<feature type="region of interest" description="Disordered" evidence="1">
    <location>
        <begin position="1"/>
        <end position="86"/>
    </location>
</feature>
<dbReference type="Proteomes" id="UP000823588">
    <property type="component" value="Unassembled WGS sequence"/>
</dbReference>
<gene>
    <name evidence="3" type="ORF">J2751_002744</name>
</gene>
<sequence>MTDSDEKRDRNPWDDRYDHDDDNHDDAVPEDDLSTSETEETSNTANTSKDSKTSKRPETTKMSKSKMNAESEKNRESSGTVRERKNVNMYLPETLVDDLQLRYSELNVKWRRQHGEDMPKNEEFYPAAVRAALGESSIEEELGLEE</sequence>
<evidence type="ECO:0000259" key="2">
    <source>
        <dbReference type="Pfam" id="PF26492"/>
    </source>
</evidence>
<feature type="compositionally biased region" description="Basic and acidic residues" evidence="1">
    <location>
        <begin position="49"/>
        <end position="86"/>
    </location>
</feature>
<feature type="domain" description="DUF8160" evidence="2">
    <location>
        <begin position="24"/>
        <end position="131"/>
    </location>
</feature>
<evidence type="ECO:0000256" key="1">
    <source>
        <dbReference type="SAM" id="MobiDB-lite"/>
    </source>
</evidence>
<dbReference type="InterPro" id="IPR058474">
    <property type="entry name" value="DUF8160"/>
</dbReference>
<dbReference type="AlphaFoldDB" id="A0A8T4GIZ2"/>